<dbReference type="CDD" id="cd23659">
    <property type="entry name" value="USP_At3g01520-like"/>
    <property type="match status" value="1"/>
</dbReference>
<protein>
    <submittedName>
        <fullName evidence="2">Universal stress protein family protein</fullName>
    </submittedName>
</protein>
<proteinExistence type="predicted"/>
<dbReference type="GO" id="GO:0016208">
    <property type="term" value="F:AMP binding"/>
    <property type="evidence" value="ECO:0007669"/>
    <property type="project" value="TreeGrafter"/>
</dbReference>
<accession>S8DBU1</accession>
<feature type="non-terminal residue" evidence="2">
    <location>
        <position position="1"/>
    </location>
</feature>
<dbReference type="FunFam" id="3.40.50.620:FF:000142">
    <property type="entry name" value="Universal stress protein A-like protein"/>
    <property type="match status" value="1"/>
</dbReference>
<evidence type="ECO:0000259" key="1">
    <source>
        <dbReference type="Pfam" id="PF00582"/>
    </source>
</evidence>
<dbReference type="SUPFAM" id="SSF52402">
    <property type="entry name" value="Adenine nucleotide alpha hydrolases-like"/>
    <property type="match status" value="1"/>
</dbReference>
<evidence type="ECO:0000313" key="2">
    <source>
        <dbReference type="EMBL" id="EPS60208.1"/>
    </source>
</evidence>
<name>S8DBU1_9LAMI</name>
<dbReference type="PANTHER" id="PTHR47710">
    <property type="entry name" value="ADENINE NUCLEOTIDE ALPHA HYDROLASES-LIKE SUPERFAMILY PROTEIN"/>
    <property type="match status" value="1"/>
</dbReference>
<evidence type="ECO:0000313" key="3">
    <source>
        <dbReference type="Proteomes" id="UP000015453"/>
    </source>
</evidence>
<dbReference type="AlphaFoldDB" id="S8DBU1"/>
<organism evidence="2 3">
    <name type="scientific">Genlisea aurea</name>
    <dbReference type="NCBI Taxonomy" id="192259"/>
    <lineage>
        <taxon>Eukaryota</taxon>
        <taxon>Viridiplantae</taxon>
        <taxon>Streptophyta</taxon>
        <taxon>Embryophyta</taxon>
        <taxon>Tracheophyta</taxon>
        <taxon>Spermatophyta</taxon>
        <taxon>Magnoliopsida</taxon>
        <taxon>eudicotyledons</taxon>
        <taxon>Gunneridae</taxon>
        <taxon>Pentapetalae</taxon>
        <taxon>asterids</taxon>
        <taxon>lamiids</taxon>
        <taxon>Lamiales</taxon>
        <taxon>Lentibulariaceae</taxon>
        <taxon>Genlisea</taxon>
    </lineage>
</organism>
<dbReference type="Proteomes" id="UP000015453">
    <property type="component" value="Unassembled WGS sequence"/>
</dbReference>
<gene>
    <name evidence="2" type="ORF">M569_14595</name>
</gene>
<feature type="domain" description="UspA" evidence="1">
    <location>
        <begin position="29"/>
        <end position="161"/>
    </location>
</feature>
<reference evidence="2 3" key="1">
    <citation type="journal article" date="2013" name="BMC Genomics">
        <title>The miniature genome of a carnivorous plant Genlisea aurea contains a low number of genes and short non-coding sequences.</title>
        <authorList>
            <person name="Leushkin E.V."/>
            <person name="Sutormin R.A."/>
            <person name="Nabieva E.R."/>
            <person name="Penin A.A."/>
            <person name="Kondrashov A.S."/>
            <person name="Logacheva M.D."/>
        </authorList>
    </citation>
    <scope>NUCLEOTIDE SEQUENCE [LARGE SCALE GENOMIC DNA]</scope>
</reference>
<dbReference type="PANTHER" id="PTHR47710:SF1">
    <property type="entry name" value="ADENINE NUCLEOTIDE ALPHA HYDROLASES-LIKE SUPERFAMILY PROTEIN"/>
    <property type="match status" value="1"/>
</dbReference>
<dbReference type="Pfam" id="PF00582">
    <property type="entry name" value="Usp"/>
    <property type="match status" value="1"/>
</dbReference>
<dbReference type="InterPro" id="IPR044187">
    <property type="entry name" value="At3g01520-like_plant"/>
</dbReference>
<dbReference type="OrthoDB" id="843225at2759"/>
<dbReference type="Gene3D" id="3.40.50.620">
    <property type="entry name" value="HUPs"/>
    <property type="match status" value="1"/>
</dbReference>
<dbReference type="InterPro" id="IPR014729">
    <property type="entry name" value="Rossmann-like_a/b/a_fold"/>
</dbReference>
<dbReference type="EMBL" id="AUSU01007738">
    <property type="protein sequence ID" value="EPS60208.1"/>
    <property type="molecule type" value="Genomic_DNA"/>
</dbReference>
<dbReference type="InterPro" id="IPR006015">
    <property type="entry name" value="Universal_stress_UspA"/>
</dbReference>
<dbReference type="InterPro" id="IPR006016">
    <property type="entry name" value="UspA"/>
</dbReference>
<sequence length="175" mass="19059">VGMAAEGSSPTRIMLSVSQSNVRGYPHPSLSSRAAFEWIVKKIIRENTSGFKLLLLHVEVPDLGGYDGTGNSVRAPQLDRNRIGGGHLLDYFIRQCREIGVECEAWIGVGDPKEVICHEAKRVQPDFLVVGSRGLGPFQKVFIGTVSEFCVKHADCPVISIRRSAAQTPSDPADD</sequence>
<comment type="caution">
    <text evidence="2">The sequence shown here is derived from an EMBL/GenBank/DDBJ whole genome shotgun (WGS) entry which is preliminary data.</text>
</comment>
<dbReference type="PRINTS" id="PR01438">
    <property type="entry name" value="UNVRSLSTRESS"/>
</dbReference>
<keyword evidence="3" id="KW-1185">Reference proteome</keyword>